<sequence>MSTADHPQTDGQTESVNRVLEDTLCSICAEAPRTWSDQLSMVEIASNNAVSNVKPAPLERQLSSFIDARLEFIGQFRVIITSTQDKQEEYSDKTS</sequence>
<evidence type="ECO:0000313" key="2">
    <source>
        <dbReference type="Proteomes" id="UP000237271"/>
    </source>
</evidence>
<name>A0A2P4XAR2_9STRA</name>
<dbReference type="GO" id="GO:0003676">
    <property type="term" value="F:nucleic acid binding"/>
    <property type="evidence" value="ECO:0007669"/>
    <property type="project" value="InterPro"/>
</dbReference>
<dbReference type="SUPFAM" id="SSF53098">
    <property type="entry name" value="Ribonuclease H-like"/>
    <property type="match status" value="1"/>
</dbReference>
<proteinExistence type="predicted"/>
<gene>
    <name evidence="1" type="ORF">PHPALM_28178</name>
</gene>
<comment type="caution">
    <text evidence="1">The sequence shown here is derived from an EMBL/GenBank/DDBJ whole genome shotgun (WGS) entry which is preliminary data.</text>
</comment>
<dbReference type="AlphaFoldDB" id="A0A2P4XAR2"/>
<dbReference type="InterPro" id="IPR012337">
    <property type="entry name" value="RNaseH-like_sf"/>
</dbReference>
<reference evidence="1 2" key="1">
    <citation type="journal article" date="2017" name="Genome Biol. Evol.">
        <title>Phytophthora megakarya and P. palmivora, closely related causal agents of cacao black pod rot, underwent increases in genome sizes and gene numbers by different mechanisms.</title>
        <authorList>
            <person name="Ali S.S."/>
            <person name="Shao J."/>
            <person name="Lary D.J."/>
            <person name="Kronmiller B."/>
            <person name="Shen D."/>
            <person name="Strem M.D."/>
            <person name="Amoako-Attah I."/>
            <person name="Akrofi A.Y."/>
            <person name="Begoude B.A."/>
            <person name="Ten Hoopen G.M."/>
            <person name="Coulibaly K."/>
            <person name="Kebe B.I."/>
            <person name="Melnick R.L."/>
            <person name="Guiltinan M.J."/>
            <person name="Tyler B.M."/>
            <person name="Meinhardt L.W."/>
            <person name="Bailey B.A."/>
        </authorList>
    </citation>
    <scope>NUCLEOTIDE SEQUENCE [LARGE SCALE GENOMIC DNA]</scope>
    <source>
        <strain evidence="2">sbr112.9</strain>
    </source>
</reference>
<accession>A0A2P4XAR2</accession>
<dbReference type="InterPro" id="IPR036397">
    <property type="entry name" value="RNaseH_sf"/>
</dbReference>
<keyword evidence="2" id="KW-1185">Reference proteome</keyword>
<dbReference type="Proteomes" id="UP000237271">
    <property type="component" value="Unassembled WGS sequence"/>
</dbReference>
<evidence type="ECO:0000313" key="1">
    <source>
        <dbReference type="EMBL" id="POM62640.1"/>
    </source>
</evidence>
<protein>
    <submittedName>
        <fullName evidence="1">Pol protein</fullName>
    </submittedName>
</protein>
<organism evidence="1 2">
    <name type="scientific">Phytophthora palmivora</name>
    <dbReference type="NCBI Taxonomy" id="4796"/>
    <lineage>
        <taxon>Eukaryota</taxon>
        <taxon>Sar</taxon>
        <taxon>Stramenopiles</taxon>
        <taxon>Oomycota</taxon>
        <taxon>Peronosporomycetes</taxon>
        <taxon>Peronosporales</taxon>
        <taxon>Peronosporaceae</taxon>
        <taxon>Phytophthora</taxon>
    </lineage>
</organism>
<dbReference type="EMBL" id="NCKW01015524">
    <property type="protein sequence ID" value="POM62640.1"/>
    <property type="molecule type" value="Genomic_DNA"/>
</dbReference>
<dbReference type="OrthoDB" id="2273864at2759"/>
<dbReference type="Gene3D" id="3.30.420.10">
    <property type="entry name" value="Ribonuclease H-like superfamily/Ribonuclease H"/>
    <property type="match status" value="1"/>
</dbReference>